<gene>
    <name evidence="1" type="ORF">QAD02_002104</name>
</gene>
<evidence type="ECO:0000313" key="2">
    <source>
        <dbReference type="Proteomes" id="UP001239111"/>
    </source>
</evidence>
<protein>
    <submittedName>
        <fullName evidence="1">Uncharacterized protein</fullName>
    </submittedName>
</protein>
<keyword evidence="2" id="KW-1185">Reference proteome</keyword>
<dbReference type="EMBL" id="CM056743">
    <property type="protein sequence ID" value="KAJ8670845.1"/>
    <property type="molecule type" value="Genomic_DNA"/>
</dbReference>
<evidence type="ECO:0000313" key="1">
    <source>
        <dbReference type="EMBL" id="KAJ8670845.1"/>
    </source>
</evidence>
<sequence>MLALLLSHTLRRFRYFKQKAEVTLKLSEAALALADPGEDEIPQQHKLDVTTVIQQTLGVFSHSPLSSKSDAITPDSEKLSMEGKIVQKLECRPHADHVYMKLKRESIKKASIPQRQVQQLQRAVQNFKPVSDHKHNVESFSKDESAVRRISGNLSLGYGTILSRGNTDHWMQSRQNKHTQHPVDQSRRYQLN</sequence>
<reference evidence="1" key="1">
    <citation type="submission" date="2023-04" db="EMBL/GenBank/DDBJ databases">
        <title>A chromosome-level genome assembly of the parasitoid wasp Eretmocerus hayati.</title>
        <authorList>
            <person name="Zhong Y."/>
            <person name="Liu S."/>
            <person name="Liu Y."/>
        </authorList>
    </citation>
    <scope>NUCLEOTIDE SEQUENCE</scope>
    <source>
        <strain evidence="1">ZJU_SS_LIU_2023</strain>
    </source>
</reference>
<proteinExistence type="predicted"/>
<organism evidence="1 2">
    <name type="scientific">Eretmocerus hayati</name>
    <dbReference type="NCBI Taxonomy" id="131215"/>
    <lineage>
        <taxon>Eukaryota</taxon>
        <taxon>Metazoa</taxon>
        <taxon>Ecdysozoa</taxon>
        <taxon>Arthropoda</taxon>
        <taxon>Hexapoda</taxon>
        <taxon>Insecta</taxon>
        <taxon>Pterygota</taxon>
        <taxon>Neoptera</taxon>
        <taxon>Endopterygota</taxon>
        <taxon>Hymenoptera</taxon>
        <taxon>Apocrita</taxon>
        <taxon>Proctotrupomorpha</taxon>
        <taxon>Chalcidoidea</taxon>
        <taxon>Aphelinidae</taxon>
        <taxon>Aphelininae</taxon>
        <taxon>Eretmocerus</taxon>
    </lineage>
</organism>
<accession>A0ACC2NMS6</accession>
<name>A0ACC2NMS6_9HYME</name>
<comment type="caution">
    <text evidence="1">The sequence shown here is derived from an EMBL/GenBank/DDBJ whole genome shotgun (WGS) entry which is preliminary data.</text>
</comment>
<dbReference type="Proteomes" id="UP001239111">
    <property type="component" value="Chromosome 3"/>
</dbReference>